<gene>
    <name evidence="1" type="ORF">Nepgr_002592</name>
</gene>
<dbReference type="AlphaFoldDB" id="A0AAD3RYC2"/>
<keyword evidence="2" id="KW-1185">Reference proteome</keyword>
<evidence type="ECO:0000313" key="1">
    <source>
        <dbReference type="EMBL" id="GMH00753.1"/>
    </source>
</evidence>
<comment type="caution">
    <text evidence="1">The sequence shown here is derived from an EMBL/GenBank/DDBJ whole genome shotgun (WGS) entry which is preliminary data.</text>
</comment>
<sequence length="112" mass="12136">MSLVPVVFKLNRYMCQLPMVIGPSRLSPPMAAEGLCCGDGVILLVVMWLSLHWTDLLPLTKVFVSGAAISTFLNSCKCWDLVSALRLADDLDNVSAVMGISRLILMGNPVLT</sequence>
<organism evidence="1 2">
    <name type="scientific">Nepenthes gracilis</name>
    <name type="common">Slender pitcher plant</name>
    <dbReference type="NCBI Taxonomy" id="150966"/>
    <lineage>
        <taxon>Eukaryota</taxon>
        <taxon>Viridiplantae</taxon>
        <taxon>Streptophyta</taxon>
        <taxon>Embryophyta</taxon>
        <taxon>Tracheophyta</taxon>
        <taxon>Spermatophyta</taxon>
        <taxon>Magnoliopsida</taxon>
        <taxon>eudicotyledons</taxon>
        <taxon>Gunneridae</taxon>
        <taxon>Pentapetalae</taxon>
        <taxon>Caryophyllales</taxon>
        <taxon>Nepenthaceae</taxon>
        <taxon>Nepenthes</taxon>
    </lineage>
</organism>
<proteinExistence type="predicted"/>
<name>A0AAD3RYC2_NEPGR</name>
<dbReference type="Proteomes" id="UP001279734">
    <property type="component" value="Unassembled WGS sequence"/>
</dbReference>
<reference evidence="1" key="1">
    <citation type="submission" date="2023-05" db="EMBL/GenBank/DDBJ databases">
        <title>Nepenthes gracilis genome sequencing.</title>
        <authorList>
            <person name="Fukushima K."/>
        </authorList>
    </citation>
    <scope>NUCLEOTIDE SEQUENCE</scope>
    <source>
        <strain evidence="1">SING2019-196</strain>
    </source>
</reference>
<evidence type="ECO:0000313" key="2">
    <source>
        <dbReference type="Proteomes" id="UP001279734"/>
    </source>
</evidence>
<protein>
    <submittedName>
        <fullName evidence="1">Uncharacterized protein</fullName>
    </submittedName>
</protein>
<dbReference type="EMBL" id="BSYO01000002">
    <property type="protein sequence ID" value="GMH00753.1"/>
    <property type="molecule type" value="Genomic_DNA"/>
</dbReference>
<accession>A0AAD3RYC2</accession>